<organism evidence="2 3">
    <name type="scientific">Streptomyces thermolineatus</name>
    <dbReference type="NCBI Taxonomy" id="44033"/>
    <lineage>
        <taxon>Bacteria</taxon>
        <taxon>Bacillati</taxon>
        <taxon>Actinomycetota</taxon>
        <taxon>Actinomycetes</taxon>
        <taxon>Kitasatosporales</taxon>
        <taxon>Streptomycetaceae</taxon>
        <taxon>Streptomyces</taxon>
    </lineage>
</organism>
<name>A0ABN3MVB3_9ACTN</name>
<evidence type="ECO:0000313" key="2">
    <source>
        <dbReference type="EMBL" id="GAA2509559.1"/>
    </source>
</evidence>
<protein>
    <submittedName>
        <fullName evidence="2">Uncharacterized protein</fullName>
    </submittedName>
</protein>
<reference evidence="2 3" key="1">
    <citation type="journal article" date="2019" name="Int. J. Syst. Evol. Microbiol.">
        <title>The Global Catalogue of Microorganisms (GCM) 10K type strain sequencing project: providing services to taxonomists for standard genome sequencing and annotation.</title>
        <authorList>
            <consortium name="The Broad Institute Genomics Platform"/>
            <consortium name="The Broad Institute Genome Sequencing Center for Infectious Disease"/>
            <person name="Wu L."/>
            <person name="Ma J."/>
        </authorList>
    </citation>
    <scope>NUCLEOTIDE SEQUENCE [LARGE SCALE GENOMIC DNA]</scope>
    <source>
        <strain evidence="2 3">JCM 6307</strain>
    </source>
</reference>
<feature type="region of interest" description="Disordered" evidence="1">
    <location>
        <begin position="65"/>
        <end position="84"/>
    </location>
</feature>
<feature type="compositionally biased region" description="Basic and acidic residues" evidence="1">
    <location>
        <begin position="75"/>
        <end position="84"/>
    </location>
</feature>
<evidence type="ECO:0000313" key="3">
    <source>
        <dbReference type="Proteomes" id="UP001501358"/>
    </source>
</evidence>
<proteinExistence type="predicted"/>
<dbReference type="EMBL" id="BAAATA010000048">
    <property type="protein sequence ID" value="GAA2509559.1"/>
    <property type="molecule type" value="Genomic_DNA"/>
</dbReference>
<accession>A0ABN3MVB3</accession>
<gene>
    <name evidence="2" type="ORF">GCM10010406_52520</name>
</gene>
<keyword evidence="3" id="KW-1185">Reference proteome</keyword>
<comment type="caution">
    <text evidence="2">The sequence shown here is derived from an EMBL/GenBank/DDBJ whole genome shotgun (WGS) entry which is preliminary data.</text>
</comment>
<dbReference type="Proteomes" id="UP001501358">
    <property type="component" value="Unassembled WGS sequence"/>
</dbReference>
<evidence type="ECO:0000256" key="1">
    <source>
        <dbReference type="SAM" id="MobiDB-lite"/>
    </source>
</evidence>
<sequence>MPALPQEQFGLPLGHHVPVFETERGKAPPLPHAGWDTGLVLGGAQRRARPEVAVADHHATEEVAHPVPRSNLTFADHRAMEPCP</sequence>